<reference evidence="1 2" key="1">
    <citation type="submission" date="2019-07" db="EMBL/GenBank/DDBJ databases">
        <title>Whole genome shotgun sequence of Aliivibrio fischeri NBRC 101058.</title>
        <authorList>
            <person name="Hosoyama A."/>
            <person name="Uohara A."/>
            <person name="Ohji S."/>
            <person name="Ichikawa N."/>
        </authorList>
    </citation>
    <scope>NUCLEOTIDE SEQUENCE [LARGE SCALE GENOMIC DNA]</scope>
    <source>
        <strain evidence="1 2">NBRC 101058</strain>
    </source>
</reference>
<proteinExistence type="predicted"/>
<dbReference type="RefSeq" id="WP_065597408.1">
    <property type="nucleotide sequence ID" value="NZ_BJTZ01000014.1"/>
</dbReference>
<evidence type="ECO:0000313" key="2">
    <source>
        <dbReference type="Proteomes" id="UP000321787"/>
    </source>
</evidence>
<dbReference type="AlphaFoldDB" id="A0A1B9PB40"/>
<comment type="caution">
    <text evidence="1">The sequence shown here is derived from an EMBL/GenBank/DDBJ whole genome shotgun (WGS) entry which is preliminary data.</text>
</comment>
<protein>
    <submittedName>
        <fullName evidence="1">Uncharacterized protein</fullName>
    </submittedName>
</protein>
<gene>
    <name evidence="1" type="ORF">AFI02nite_23390</name>
</gene>
<dbReference type="EMBL" id="BJTZ01000014">
    <property type="protein sequence ID" value="GEK14303.1"/>
    <property type="molecule type" value="Genomic_DNA"/>
</dbReference>
<evidence type="ECO:0000313" key="1">
    <source>
        <dbReference type="EMBL" id="GEK14303.1"/>
    </source>
</evidence>
<organism evidence="1 2">
    <name type="scientific">Aliivibrio fischeri</name>
    <name type="common">Vibrio fischeri</name>
    <dbReference type="NCBI Taxonomy" id="668"/>
    <lineage>
        <taxon>Bacteria</taxon>
        <taxon>Pseudomonadati</taxon>
        <taxon>Pseudomonadota</taxon>
        <taxon>Gammaproteobacteria</taxon>
        <taxon>Vibrionales</taxon>
        <taxon>Vibrionaceae</taxon>
        <taxon>Aliivibrio</taxon>
    </lineage>
</organism>
<sequence>MTYLDPIHAPCPDMEGMKNTSPEAVKQALLQIEQLRDAHGIRRRKKPVPKPLHYVCTFSGCSEPWSLQ</sequence>
<name>A0A1B9PB40_ALIFS</name>
<accession>A0A1B9PB40</accession>
<dbReference type="Proteomes" id="UP000321787">
    <property type="component" value="Unassembled WGS sequence"/>
</dbReference>